<keyword evidence="1" id="KW-0472">Membrane</keyword>
<reference evidence="3 4" key="1">
    <citation type="journal article" date="2016" name="Nat. Commun.">
        <title>Thousands of microbial genomes shed light on interconnected biogeochemical processes in an aquifer system.</title>
        <authorList>
            <person name="Anantharaman K."/>
            <person name="Brown C.T."/>
            <person name="Hug L.A."/>
            <person name="Sharon I."/>
            <person name="Castelle C.J."/>
            <person name="Probst A.J."/>
            <person name="Thomas B.C."/>
            <person name="Singh A."/>
            <person name="Wilkins M.J."/>
            <person name="Karaoz U."/>
            <person name="Brodie E.L."/>
            <person name="Williams K.H."/>
            <person name="Hubbard S.S."/>
            <person name="Banfield J.F."/>
        </authorList>
    </citation>
    <scope>NUCLEOTIDE SEQUENCE [LARGE SCALE GENOMIC DNA]</scope>
</reference>
<dbReference type="SUPFAM" id="SSF143430">
    <property type="entry name" value="TTP0101/SSO1404-like"/>
    <property type="match status" value="1"/>
</dbReference>
<feature type="domain" description="Transcriptional repressor PaaX-like central Cas2-like" evidence="2">
    <location>
        <begin position="114"/>
        <end position="187"/>
    </location>
</feature>
<dbReference type="Gene3D" id="3.30.70.2650">
    <property type="match status" value="1"/>
</dbReference>
<comment type="caution">
    <text evidence="3">The sequence shown here is derived from an EMBL/GenBank/DDBJ whole genome shotgun (WGS) entry which is preliminary data.</text>
</comment>
<evidence type="ECO:0000256" key="1">
    <source>
        <dbReference type="SAM" id="Phobius"/>
    </source>
</evidence>
<keyword evidence="1" id="KW-1133">Transmembrane helix</keyword>
<name>A0A1G2QK76_9BACT</name>
<feature type="transmembrane region" description="Helical" evidence="1">
    <location>
        <begin position="20"/>
        <end position="45"/>
    </location>
</feature>
<dbReference type="Pfam" id="PF20803">
    <property type="entry name" value="PaaX_M"/>
    <property type="match status" value="1"/>
</dbReference>
<protein>
    <recommendedName>
        <fullName evidence="2">Transcriptional repressor PaaX-like central Cas2-like domain-containing protein</fullName>
    </recommendedName>
</protein>
<dbReference type="InterPro" id="IPR048846">
    <property type="entry name" value="PaaX-like_central"/>
</dbReference>
<proteinExistence type="predicted"/>
<evidence type="ECO:0000313" key="3">
    <source>
        <dbReference type="EMBL" id="OHA60858.1"/>
    </source>
</evidence>
<dbReference type="AlphaFoldDB" id="A0A1G2QK76"/>
<sequence length="198" mass="23180">MNTKNKKLRSKINLNPDRDFIVIAIISVIALGGLITMAMVAPNALKLLKNFEKYRHKKLKKELMAQRKSYITTKTKALSKKGIINIDKNGNLSLTDIGEKLLEKYQIKEERKDQKPDGKWRVIIFDIKEKQRKKRDYFRAEIAEAGFKRLQNSVWISPYPNDEFIELLRAELEFSKSEIIYFEADKISCPEEVLKKLF</sequence>
<keyword evidence="1" id="KW-0812">Transmembrane</keyword>
<gene>
    <name evidence="3" type="ORF">A2556_00440</name>
</gene>
<accession>A0A1G2QK76</accession>
<organism evidence="3 4">
    <name type="scientific">Candidatus Vogelbacteria bacterium RIFOXYD2_FULL_44_9</name>
    <dbReference type="NCBI Taxonomy" id="1802441"/>
    <lineage>
        <taxon>Bacteria</taxon>
        <taxon>Candidatus Vogeliibacteriota</taxon>
    </lineage>
</organism>
<evidence type="ECO:0000313" key="4">
    <source>
        <dbReference type="Proteomes" id="UP000177140"/>
    </source>
</evidence>
<evidence type="ECO:0000259" key="2">
    <source>
        <dbReference type="Pfam" id="PF20803"/>
    </source>
</evidence>
<dbReference type="EMBL" id="MHTM01000044">
    <property type="protein sequence ID" value="OHA60858.1"/>
    <property type="molecule type" value="Genomic_DNA"/>
</dbReference>
<dbReference type="Proteomes" id="UP000177140">
    <property type="component" value="Unassembled WGS sequence"/>
</dbReference>